<accession>A0ABP5K343</accession>
<keyword evidence="2" id="KW-0012">Acyltransferase</keyword>
<dbReference type="RefSeq" id="WP_344303627.1">
    <property type="nucleotide sequence ID" value="NZ_BAAAQQ010000011.1"/>
</dbReference>
<protein>
    <submittedName>
        <fullName evidence="4">GNAT family N-acetyltransferase</fullName>
    </submittedName>
</protein>
<keyword evidence="5" id="KW-1185">Reference proteome</keyword>
<dbReference type="Gene3D" id="3.40.630.30">
    <property type="match status" value="1"/>
</dbReference>
<dbReference type="SUPFAM" id="SSF55729">
    <property type="entry name" value="Acyl-CoA N-acyltransferases (Nat)"/>
    <property type="match status" value="1"/>
</dbReference>
<organism evidence="4 5">
    <name type="scientific">Nocardioides bigeumensis</name>
    <dbReference type="NCBI Taxonomy" id="433657"/>
    <lineage>
        <taxon>Bacteria</taxon>
        <taxon>Bacillati</taxon>
        <taxon>Actinomycetota</taxon>
        <taxon>Actinomycetes</taxon>
        <taxon>Propionibacteriales</taxon>
        <taxon>Nocardioidaceae</taxon>
        <taxon>Nocardioides</taxon>
    </lineage>
</organism>
<dbReference type="InterPro" id="IPR050832">
    <property type="entry name" value="Bact_Acetyltransf"/>
</dbReference>
<name>A0ABP5K343_9ACTN</name>
<dbReference type="CDD" id="cd04301">
    <property type="entry name" value="NAT_SF"/>
    <property type="match status" value="1"/>
</dbReference>
<evidence type="ECO:0000256" key="2">
    <source>
        <dbReference type="ARBA" id="ARBA00023315"/>
    </source>
</evidence>
<dbReference type="Pfam" id="PF00583">
    <property type="entry name" value="Acetyltransf_1"/>
    <property type="match status" value="1"/>
</dbReference>
<sequence>MEIRLARPAEHAAVGELTLAAYAPFTEGPHDPYVATLRDTTARAQEADVWVAVEDGQLLGTVTDPPPGSRFREIGGDDEGEFRMLAVAPEAQGRGVGAALVGFLLDRYRQRGLRGVALSTLAEMTTAHRIYERLGFTRAPEHDWSPLPGVRLIAFHLDLEHT</sequence>
<dbReference type="PROSITE" id="PS51186">
    <property type="entry name" value="GNAT"/>
    <property type="match status" value="1"/>
</dbReference>
<dbReference type="PANTHER" id="PTHR43877:SF2">
    <property type="entry name" value="AMINOALKYLPHOSPHONATE N-ACETYLTRANSFERASE-RELATED"/>
    <property type="match status" value="1"/>
</dbReference>
<keyword evidence="1" id="KW-0808">Transferase</keyword>
<dbReference type="PANTHER" id="PTHR43877">
    <property type="entry name" value="AMINOALKYLPHOSPHONATE N-ACETYLTRANSFERASE-RELATED-RELATED"/>
    <property type="match status" value="1"/>
</dbReference>
<proteinExistence type="predicted"/>
<gene>
    <name evidence="4" type="ORF">GCM10009843_20680</name>
</gene>
<comment type="caution">
    <text evidence="4">The sequence shown here is derived from an EMBL/GenBank/DDBJ whole genome shotgun (WGS) entry which is preliminary data.</text>
</comment>
<evidence type="ECO:0000313" key="4">
    <source>
        <dbReference type="EMBL" id="GAA2124205.1"/>
    </source>
</evidence>
<dbReference type="InterPro" id="IPR000182">
    <property type="entry name" value="GNAT_dom"/>
</dbReference>
<dbReference type="InterPro" id="IPR016181">
    <property type="entry name" value="Acyl_CoA_acyltransferase"/>
</dbReference>
<feature type="domain" description="N-acetyltransferase" evidence="3">
    <location>
        <begin position="1"/>
        <end position="162"/>
    </location>
</feature>
<evidence type="ECO:0000256" key="1">
    <source>
        <dbReference type="ARBA" id="ARBA00022679"/>
    </source>
</evidence>
<reference evidence="5" key="1">
    <citation type="journal article" date="2019" name="Int. J. Syst. Evol. Microbiol.">
        <title>The Global Catalogue of Microorganisms (GCM) 10K type strain sequencing project: providing services to taxonomists for standard genome sequencing and annotation.</title>
        <authorList>
            <consortium name="The Broad Institute Genomics Platform"/>
            <consortium name="The Broad Institute Genome Sequencing Center for Infectious Disease"/>
            <person name="Wu L."/>
            <person name="Ma J."/>
        </authorList>
    </citation>
    <scope>NUCLEOTIDE SEQUENCE [LARGE SCALE GENOMIC DNA]</scope>
    <source>
        <strain evidence="5">JCM 16021</strain>
    </source>
</reference>
<evidence type="ECO:0000259" key="3">
    <source>
        <dbReference type="PROSITE" id="PS51186"/>
    </source>
</evidence>
<evidence type="ECO:0000313" key="5">
    <source>
        <dbReference type="Proteomes" id="UP001500575"/>
    </source>
</evidence>
<dbReference type="Proteomes" id="UP001500575">
    <property type="component" value="Unassembled WGS sequence"/>
</dbReference>
<dbReference type="EMBL" id="BAAAQQ010000011">
    <property type="protein sequence ID" value="GAA2124205.1"/>
    <property type="molecule type" value="Genomic_DNA"/>
</dbReference>